<sequence length="70" mass="7585">MRKARRHAVNPEMYTYLVPELPPESVRVVGGGTVFFAVDCCVKEGAEPLQLGGGEPGRHGGCVGRRKFVD</sequence>
<proteinExistence type="predicted"/>
<comment type="caution">
    <text evidence="1">The sequence shown here is derived from an EMBL/GenBank/DDBJ whole genome shotgun (WGS) entry which is preliminary data.</text>
</comment>
<gene>
    <name evidence="1" type="ORF">F444_23229</name>
</gene>
<dbReference type="Proteomes" id="UP000028582">
    <property type="component" value="Unassembled WGS sequence"/>
</dbReference>
<accession>A0A080YVI4</accession>
<evidence type="ECO:0000313" key="1">
    <source>
        <dbReference type="EMBL" id="ETO58395.1"/>
    </source>
</evidence>
<dbReference type="EMBL" id="ANJA01005270">
    <property type="protein sequence ID" value="ETO58395.1"/>
    <property type="molecule type" value="Genomic_DNA"/>
</dbReference>
<name>A0A080YVI4_PHYNI</name>
<dbReference type="AlphaFoldDB" id="A0A080YVI4"/>
<evidence type="ECO:0000313" key="2">
    <source>
        <dbReference type="Proteomes" id="UP000028582"/>
    </source>
</evidence>
<protein>
    <submittedName>
        <fullName evidence="1">Uncharacterized protein</fullName>
    </submittedName>
</protein>
<reference evidence="1 2" key="1">
    <citation type="submission" date="2013-11" db="EMBL/GenBank/DDBJ databases">
        <title>The Genome Sequence of Phytophthora parasitica P1976.</title>
        <authorList>
            <consortium name="The Broad Institute Genomics Platform"/>
            <person name="Russ C."/>
            <person name="Tyler B."/>
            <person name="Panabieres F."/>
            <person name="Shan W."/>
            <person name="Tripathy S."/>
            <person name="Grunwald N."/>
            <person name="Machado M."/>
            <person name="Johnson C.S."/>
            <person name="Walker B."/>
            <person name="Young S."/>
            <person name="Zeng Q."/>
            <person name="Gargeya S."/>
            <person name="Fitzgerald M."/>
            <person name="Haas B."/>
            <person name="Abouelleil A."/>
            <person name="Allen A.W."/>
            <person name="Alvarado L."/>
            <person name="Arachchi H.M."/>
            <person name="Berlin A.M."/>
            <person name="Chapman S.B."/>
            <person name="Gainer-Dewar J."/>
            <person name="Goldberg J."/>
            <person name="Griggs A."/>
            <person name="Gujja S."/>
            <person name="Hansen M."/>
            <person name="Howarth C."/>
            <person name="Imamovic A."/>
            <person name="Ireland A."/>
            <person name="Larimer J."/>
            <person name="McCowan C."/>
            <person name="Murphy C."/>
            <person name="Pearson M."/>
            <person name="Poon T.W."/>
            <person name="Priest M."/>
            <person name="Roberts A."/>
            <person name="Saif S."/>
            <person name="Shea T."/>
            <person name="Sisk P."/>
            <person name="Sykes S."/>
            <person name="Wortman J."/>
            <person name="Nusbaum C."/>
            <person name="Birren B."/>
        </authorList>
    </citation>
    <scope>NUCLEOTIDE SEQUENCE [LARGE SCALE GENOMIC DNA]</scope>
    <source>
        <strain evidence="1 2">P1976</strain>
    </source>
</reference>
<organism evidence="1 2">
    <name type="scientific">Phytophthora nicotianae P1976</name>
    <dbReference type="NCBI Taxonomy" id="1317066"/>
    <lineage>
        <taxon>Eukaryota</taxon>
        <taxon>Sar</taxon>
        <taxon>Stramenopiles</taxon>
        <taxon>Oomycota</taxon>
        <taxon>Peronosporomycetes</taxon>
        <taxon>Peronosporales</taxon>
        <taxon>Peronosporaceae</taxon>
        <taxon>Phytophthora</taxon>
    </lineage>
</organism>